<evidence type="ECO:0000259" key="7">
    <source>
        <dbReference type="PROSITE" id="PS51032"/>
    </source>
</evidence>
<gene>
    <name evidence="8" type="ORF">PPROV_000817400</name>
</gene>
<feature type="compositionally biased region" description="Low complexity" evidence="6">
    <location>
        <begin position="364"/>
        <end position="382"/>
    </location>
</feature>
<dbReference type="EMBL" id="BNJQ01000025">
    <property type="protein sequence ID" value="GHP09439.1"/>
    <property type="molecule type" value="Genomic_DNA"/>
</dbReference>
<keyword evidence="3" id="KW-0238">DNA-binding</keyword>
<protein>
    <submittedName>
        <fullName evidence="8">Transcription factor</fullName>
    </submittedName>
</protein>
<dbReference type="CDD" id="cd00018">
    <property type="entry name" value="AP2"/>
    <property type="match status" value="1"/>
</dbReference>
<name>A0A830HX25_9CHLO</name>
<comment type="subcellular location">
    <subcellularLocation>
        <location evidence="1">Nucleus</location>
    </subcellularLocation>
</comment>
<feature type="compositionally biased region" description="Pro residues" evidence="6">
    <location>
        <begin position="1"/>
        <end position="14"/>
    </location>
</feature>
<keyword evidence="9" id="KW-1185">Reference proteome</keyword>
<evidence type="ECO:0000256" key="6">
    <source>
        <dbReference type="SAM" id="MobiDB-lite"/>
    </source>
</evidence>
<dbReference type="PANTHER" id="PTHR32467:SF90">
    <property type="entry name" value="AP2-LIKE ETHYLENE-RESPONSIVE TRANSCRIPTION FACTOR AIL1"/>
    <property type="match status" value="1"/>
</dbReference>
<evidence type="ECO:0000256" key="5">
    <source>
        <dbReference type="ARBA" id="ARBA00023242"/>
    </source>
</evidence>
<organism evidence="8 9">
    <name type="scientific">Pycnococcus provasolii</name>
    <dbReference type="NCBI Taxonomy" id="41880"/>
    <lineage>
        <taxon>Eukaryota</taxon>
        <taxon>Viridiplantae</taxon>
        <taxon>Chlorophyta</taxon>
        <taxon>Pseudoscourfieldiophyceae</taxon>
        <taxon>Pseudoscourfieldiales</taxon>
        <taxon>Pycnococcaceae</taxon>
        <taxon>Pycnococcus</taxon>
    </lineage>
</organism>
<comment type="caution">
    <text evidence="8">The sequence shown here is derived from an EMBL/GenBank/DDBJ whole genome shotgun (WGS) entry which is preliminary data.</text>
</comment>
<feature type="compositionally biased region" description="Low complexity" evidence="6">
    <location>
        <begin position="151"/>
        <end position="164"/>
    </location>
</feature>
<dbReference type="SUPFAM" id="SSF54171">
    <property type="entry name" value="DNA-binding domain"/>
    <property type="match status" value="2"/>
</dbReference>
<dbReference type="PANTHER" id="PTHR32467">
    <property type="entry name" value="AP2-LIKE ETHYLENE-RESPONSIVE TRANSCRIPTION FACTOR"/>
    <property type="match status" value="1"/>
</dbReference>
<feature type="region of interest" description="Disordered" evidence="6">
    <location>
        <begin position="151"/>
        <end position="173"/>
    </location>
</feature>
<sequence length="393" mass="42698">MPLPPPPPASPPPQQHRLTKPRRKPPPPPPVNALLPPLPPPPPPSAQSPQRPPPPPPPPPQPTAITSRPRLVARRTTPPSTLSGYRGVALHRATGRFEAHIWHESKQLYLGSFVKEVDAARAYDFAYLKLKAMSIEFWRSVASYAFAISPSRTDTPTEETSSPTAAHADVSQHISKDVKQSIDEADRLVHNFPLNAIPSKHSKNPATAKFMRQLLEARAQRTGGNDENARAGDEARQLAHEVINLSPAEFALALRRTSAGFARGTSELRGVSYRESTNRYEARIGRFAGKKYTYLGTFLGGEEAARAYDRAAVVSRGKEAVTNFPLHQYSDLLSRVQIATDDQLRVMEQEVVTPSGAVARRRSSSYSGGASTGASSASTGGTVKRTKSGTVFS</sequence>
<feature type="region of interest" description="Disordered" evidence="6">
    <location>
        <begin position="355"/>
        <end position="393"/>
    </location>
</feature>
<proteinExistence type="predicted"/>
<dbReference type="GO" id="GO:0005634">
    <property type="term" value="C:nucleus"/>
    <property type="evidence" value="ECO:0007669"/>
    <property type="project" value="UniProtKB-SubCell"/>
</dbReference>
<evidence type="ECO:0000256" key="3">
    <source>
        <dbReference type="ARBA" id="ARBA00023125"/>
    </source>
</evidence>
<dbReference type="Gene3D" id="3.30.730.10">
    <property type="entry name" value="AP2/ERF domain"/>
    <property type="match status" value="2"/>
</dbReference>
<evidence type="ECO:0000313" key="9">
    <source>
        <dbReference type="Proteomes" id="UP000660262"/>
    </source>
</evidence>
<keyword evidence="2" id="KW-0805">Transcription regulation</keyword>
<dbReference type="PROSITE" id="PS51032">
    <property type="entry name" value="AP2_ERF"/>
    <property type="match status" value="2"/>
</dbReference>
<accession>A0A830HX25</accession>
<dbReference type="Proteomes" id="UP000660262">
    <property type="component" value="Unassembled WGS sequence"/>
</dbReference>
<dbReference type="AlphaFoldDB" id="A0A830HX25"/>
<dbReference type="GO" id="GO:0003677">
    <property type="term" value="F:DNA binding"/>
    <property type="evidence" value="ECO:0007669"/>
    <property type="project" value="UniProtKB-KW"/>
</dbReference>
<dbReference type="InterPro" id="IPR016177">
    <property type="entry name" value="DNA-bd_dom_sf"/>
</dbReference>
<feature type="domain" description="AP2/ERF" evidence="7">
    <location>
        <begin position="267"/>
        <end position="325"/>
    </location>
</feature>
<dbReference type="OrthoDB" id="207175at2759"/>
<dbReference type="SMART" id="SM00380">
    <property type="entry name" value="AP2"/>
    <property type="match status" value="2"/>
</dbReference>
<feature type="compositionally biased region" description="Pro residues" evidence="6">
    <location>
        <begin position="26"/>
        <end position="62"/>
    </location>
</feature>
<reference evidence="8" key="1">
    <citation type="submission" date="2020-10" db="EMBL/GenBank/DDBJ databases">
        <title>Unveiling of a novel bifunctional photoreceptor, Dualchrome1, isolated from a cosmopolitan green alga.</title>
        <authorList>
            <person name="Suzuki S."/>
            <person name="Kawachi M."/>
        </authorList>
    </citation>
    <scope>NUCLEOTIDE SEQUENCE</scope>
    <source>
        <strain evidence="8">NIES 2893</strain>
    </source>
</reference>
<keyword evidence="5" id="KW-0539">Nucleus</keyword>
<feature type="region of interest" description="Disordered" evidence="6">
    <location>
        <begin position="1"/>
        <end position="85"/>
    </location>
</feature>
<keyword evidence="4" id="KW-0804">Transcription</keyword>
<dbReference type="InterPro" id="IPR001471">
    <property type="entry name" value="AP2/ERF_dom"/>
</dbReference>
<feature type="domain" description="AP2/ERF" evidence="7">
    <location>
        <begin position="84"/>
        <end position="145"/>
    </location>
</feature>
<evidence type="ECO:0000313" key="8">
    <source>
        <dbReference type="EMBL" id="GHP09439.1"/>
    </source>
</evidence>
<dbReference type="GO" id="GO:0003700">
    <property type="term" value="F:DNA-binding transcription factor activity"/>
    <property type="evidence" value="ECO:0007669"/>
    <property type="project" value="InterPro"/>
</dbReference>
<dbReference type="InterPro" id="IPR036955">
    <property type="entry name" value="AP2/ERF_dom_sf"/>
</dbReference>
<evidence type="ECO:0000256" key="2">
    <source>
        <dbReference type="ARBA" id="ARBA00023015"/>
    </source>
</evidence>
<evidence type="ECO:0000256" key="1">
    <source>
        <dbReference type="ARBA" id="ARBA00004123"/>
    </source>
</evidence>
<evidence type="ECO:0000256" key="4">
    <source>
        <dbReference type="ARBA" id="ARBA00023163"/>
    </source>
</evidence>